<dbReference type="Proteomes" id="UP001500221">
    <property type="component" value="Unassembled WGS sequence"/>
</dbReference>
<gene>
    <name evidence="3" type="ORF">GCM10023340_17430</name>
</gene>
<dbReference type="InterPro" id="IPR001310">
    <property type="entry name" value="Histidine_triad_HIT"/>
</dbReference>
<dbReference type="PANTHER" id="PTHR46648">
    <property type="entry name" value="HIT FAMILY PROTEIN 1"/>
    <property type="match status" value="1"/>
</dbReference>
<dbReference type="Pfam" id="PF01230">
    <property type="entry name" value="HIT"/>
    <property type="match status" value="1"/>
</dbReference>
<evidence type="ECO:0000259" key="2">
    <source>
        <dbReference type="PROSITE" id="PS51084"/>
    </source>
</evidence>
<dbReference type="PRINTS" id="PR00332">
    <property type="entry name" value="HISTRIAD"/>
</dbReference>
<proteinExistence type="predicted"/>
<evidence type="ECO:0000313" key="4">
    <source>
        <dbReference type="Proteomes" id="UP001500221"/>
    </source>
</evidence>
<evidence type="ECO:0000313" key="3">
    <source>
        <dbReference type="EMBL" id="GAA5146471.1"/>
    </source>
</evidence>
<dbReference type="PANTHER" id="PTHR46648:SF1">
    <property type="entry name" value="ADENOSINE 5'-MONOPHOSPHORAMIDASE HNT1"/>
    <property type="match status" value="1"/>
</dbReference>
<name>A0ABP9PH89_9ACTN</name>
<accession>A0ABP9PH89</accession>
<dbReference type="PROSITE" id="PS51084">
    <property type="entry name" value="HIT_2"/>
    <property type="match status" value="1"/>
</dbReference>
<dbReference type="InterPro" id="IPR019808">
    <property type="entry name" value="Histidine_triad_CS"/>
</dbReference>
<dbReference type="SUPFAM" id="SSF54197">
    <property type="entry name" value="HIT-like"/>
    <property type="match status" value="1"/>
</dbReference>
<feature type="short sequence motif" description="Histidine triad motif" evidence="1">
    <location>
        <begin position="98"/>
        <end position="102"/>
    </location>
</feature>
<protein>
    <submittedName>
        <fullName evidence="3">HIT family protein</fullName>
    </submittedName>
</protein>
<evidence type="ECO:0000256" key="1">
    <source>
        <dbReference type="PROSITE-ProRule" id="PRU00464"/>
    </source>
</evidence>
<dbReference type="Gene3D" id="3.30.428.10">
    <property type="entry name" value="HIT-like"/>
    <property type="match status" value="1"/>
</dbReference>
<feature type="domain" description="HIT" evidence="2">
    <location>
        <begin position="8"/>
        <end position="113"/>
    </location>
</feature>
<keyword evidence="4" id="KW-1185">Reference proteome</keyword>
<reference evidence="4" key="1">
    <citation type="journal article" date="2019" name="Int. J. Syst. Evol. Microbiol.">
        <title>The Global Catalogue of Microorganisms (GCM) 10K type strain sequencing project: providing services to taxonomists for standard genome sequencing and annotation.</title>
        <authorList>
            <consortium name="The Broad Institute Genomics Platform"/>
            <consortium name="The Broad Institute Genome Sequencing Center for Infectious Disease"/>
            <person name="Wu L."/>
            <person name="Ma J."/>
        </authorList>
    </citation>
    <scope>NUCLEOTIDE SEQUENCE [LARGE SCALE GENOMIC DNA]</scope>
    <source>
        <strain evidence="4">JCM 18459</strain>
    </source>
</reference>
<comment type="caution">
    <text evidence="3">The sequence shown here is derived from an EMBL/GenBank/DDBJ whole genome shotgun (WGS) entry which is preliminary data.</text>
</comment>
<dbReference type="RefSeq" id="WP_345457066.1">
    <property type="nucleotide sequence ID" value="NZ_BAABKG010000002.1"/>
</dbReference>
<dbReference type="PROSITE" id="PS00892">
    <property type="entry name" value="HIT_1"/>
    <property type="match status" value="1"/>
</dbReference>
<organism evidence="3 4">
    <name type="scientific">Nocardioides marinquilinus</name>
    <dbReference type="NCBI Taxonomy" id="1210400"/>
    <lineage>
        <taxon>Bacteria</taxon>
        <taxon>Bacillati</taxon>
        <taxon>Actinomycetota</taxon>
        <taxon>Actinomycetes</taxon>
        <taxon>Propionibacteriales</taxon>
        <taxon>Nocardioidaceae</taxon>
        <taxon>Nocardioides</taxon>
    </lineage>
</organism>
<dbReference type="InterPro" id="IPR036265">
    <property type="entry name" value="HIT-like_sf"/>
</dbReference>
<sequence>MPATKPCVFCGIVAGTTPADVVLDEPDLVGFLDVRPVFHGHVLLVPREHVETLPDLPAGLRDGFFEAAQRLAVAVKTGLGAQGSFVAMNNTVSQSVPHLHLHVVPRTKGDGLRGFFWPRTTYADGEAADVAARLRAALADADPSDMSDGSAVPPG</sequence>
<dbReference type="EMBL" id="BAABKG010000002">
    <property type="protein sequence ID" value="GAA5146471.1"/>
    <property type="molecule type" value="Genomic_DNA"/>
</dbReference>
<dbReference type="InterPro" id="IPR011146">
    <property type="entry name" value="HIT-like"/>
</dbReference>